<dbReference type="Proteomes" id="UP000216752">
    <property type="component" value="Chromosome"/>
</dbReference>
<dbReference type="Pfam" id="PF03358">
    <property type="entry name" value="FMN_red"/>
    <property type="match status" value="1"/>
</dbReference>
<keyword evidence="1" id="KW-0285">Flavoprotein</keyword>
<evidence type="ECO:0000256" key="2">
    <source>
        <dbReference type="ARBA" id="ARBA00022643"/>
    </source>
</evidence>
<dbReference type="PANTHER" id="PTHR43278:SF2">
    <property type="entry name" value="IRON-SULFUR FLAVOPROTEIN"/>
    <property type="match status" value="1"/>
</dbReference>
<dbReference type="Gene3D" id="3.40.50.360">
    <property type="match status" value="1"/>
</dbReference>
<organism evidence="4 5">
    <name type="scientific">Sporomusa silvacetica DSM 10669</name>
    <dbReference type="NCBI Taxonomy" id="1123289"/>
    <lineage>
        <taxon>Bacteria</taxon>
        <taxon>Bacillati</taxon>
        <taxon>Bacillota</taxon>
        <taxon>Negativicutes</taxon>
        <taxon>Selenomonadales</taxon>
        <taxon>Sporomusaceae</taxon>
        <taxon>Sporomusa</taxon>
    </lineage>
</organism>
<evidence type="ECO:0000313" key="4">
    <source>
        <dbReference type="EMBL" id="XFO67342.1"/>
    </source>
</evidence>
<dbReference type="InterPro" id="IPR029039">
    <property type="entry name" value="Flavoprotein-like_sf"/>
</dbReference>
<evidence type="ECO:0000313" key="5">
    <source>
        <dbReference type="Proteomes" id="UP000216752"/>
    </source>
</evidence>
<dbReference type="InterPro" id="IPR051796">
    <property type="entry name" value="ISF_SsuE-like"/>
</dbReference>
<proteinExistence type="predicted"/>
<keyword evidence="2" id="KW-0288">FMN</keyword>
<keyword evidence="5" id="KW-1185">Reference proteome</keyword>
<evidence type="ECO:0000259" key="3">
    <source>
        <dbReference type="Pfam" id="PF03358"/>
    </source>
</evidence>
<protein>
    <recommendedName>
        <fullName evidence="3">NADPH-dependent FMN reductase-like domain-containing protein</fullName>
    </recommendedName>
</protein>
<gene>
    <name evidence="4" type="ORF">SPSIL_035400</name>
</gene>
<feature type="domain" description="NADPH-dependent FMN reductase-like" evidence="3">
    <location>
        <begin position="1"/>
        <end position="101"/>
    </location>
</feature>
<reference evidence="4" key="1">
    <citation type="submission" date="2024-05" db="EMBL/GenBank/DDBJ databases">
        <title>Isolation and characterization of Sporomusa carbonis sp. nov., a carboxydotrophic hydrogenogen in the genus of Sporomusa isolated from a charcoal burning pile.</title>
        <authorList>
            <person name="Boeer T."/>
            <person name="Rosenbaum F."/>
            <person name="Eysell L."/>
            <person name="Mueller V."/>
            <person name="Daniel R."/>
            <person name="Poehlein A."/>
        </authorList>
    </citation>
    <scope>NUCLEOTIDE SEQUENCE [LARGE SCALE GENOMIC DNA]</scope>
    <source>
        <strain evidence="4">DSM 10669</strain>
    </source>
</reference>
<dbReference type="EMBL" id="CP155573">
    <property type="protein sequence ID" value="XFO67342.1"/>
    <property type="molecule type" value="Genomic_DNA"/>
</dbReference>
<dbReference type="PANTHER" id="PTHR43278">
    <property type="entry name" value="NAD(P)H-DEPENDENT FMN-CONTAINING OXIDOREDUCTASE YWQN-RELATED"/>
    <property type="match status" value="1"/>
</dbReference>
<sequence>MKIIGLVGSPRKNGNTDVLLQKALEGAKAQGSDTAIYYLNEENIRGCQACGGCKKVGKCVVEDGLTKIFTAINEADGVILGSPIYFGRFTAQTALFMDRLFGYLKPDFSSSLGKDKKYALIFTQNQPDSTTYTNTIEATTQVLERVGFTSGPKPLVGTGLPNAGMVRENKQLLQNAYDIGLELTRR</sequence>
<name>A0ABZ3INT9_9FIRM</name>
<dbReference type="SUPFAM" id="SSF52218">
    <property type="entry name" value="Flavoproteins"/>
    <property type="match status" value="1"/>
</dbReference>
<evidence type="ECO:0000256" key="1">
    <source>
        <dbReference type="ARBA" id="ARBA00022630"/>
    </source>
</evidence>
<dbReference type="RefSeq" id="WP_094606273.1">
    <property type="nucleotide sequence ID" value="NZ_CP155573.1"/>
</dbReference>
<accession>A0ABZ3INT9</accession>
<dbReference type="InterPro" id="IPR005025">
    <property type="entry name" value="FMN_Rdtase-like_dom"/>
</dbReference>